<dbReference type="Proteomes" id="UP001606301">
    <property type="component" value="Unassembled WGS sequence"/>
</dbReference>
<keyword evidence="3" id="KW-1185">Reference proteome</keyword>
<keyword evidence="1" id="KW-0732">Signal</keyword>
<feature type="chain" id="PRO_5045930789" description="PBP domain-containing protein" evidence="1">
    <location>
        <begin position="22"/>
        <end position="485"/>
    </location>
</feature>
<accession>A0ABW7FLC2</accession>
<evidence type="ECO:0000313" key="2">
    <source>
        <dbReference type="EMBL" id="MFG6442137.1"/>
    </source>
</evidence>
<name>A0ABW7FLC2_9BURK</name>
<evidence type="ECO:0000256" key="1">
    <source>
        <dbReference type="SAM" id="SignalP"/>
    </source>
</evidence>
<evidence type="ECO:0000313" key="3">
    <source>
        <dbReference type="Proteomes" id="UP001606301"/>
    </source>
</evidence>
<dbReference type="RefSeq" id="WP_394399068.1">
    <property type="nucleotide sequence ID" value="NZ_JBIGHW010000008.1"/>
</dbReference>
<gene>
    <name evidence="2" type="ORF">ACG0Z3_15750</name>
</gene>
<comment type="caution">
    <text evidence="2">The sequence shown here is derived from an EMBL/GenBank/DDBJ whole genome shotgun (WGS) entry which is preliminary data.</text>
</comment>
<evidence type="ECO:0008006" key="4">
    <source>
        <dbReference type="Google" id="ProtNLM"/>
    </source>
</evidence>
<sequence length="485" mass="49826">MKLRSSLIALACLASFGAANALTPAQVIAERDAGTLKEVRLAGASALRLMVGAYIQSELADAATFDVYYDSATGGNHRAYAFRTKVAIGTWPVGTPVLITKRDAGGSGQGVTPLLNGGDATQAHMLVSAGCTATANVSPASDIAKPTFICGTTTSALAHAGISDVEPALLQAPIHGGTNLNTTGLDAAGFVQNIFAVAVNKKLYLSLQKAQGLVDASATVVDESEAKQPSLPKSFVAGALTSQLLGSSSTKKGWNLLIPATVDSNIDNKRINVCRRVPTSGTQAASNMFFANTPCGGAAGGYTPAAGTTTAVPSVLGNLTVQQGSSSSNVEGCLATTDGLADSTGGGYAFGVLGRENNPLPKDANGNLIQDKGYRFVKLSGATPSRAAVIMGEYDFVVESTMQWAKPGFANAPTAEQLALLTKMRTEMGKASVLQRLDADLQNGLVAPPSTFTGAWANLDALTRSYTSHTARNSGNSCSPVRMTK</sequence>
<reference evidence="2 3" key="1">
    <citation type="submission" date="2024-08" db="EMBL/GenBank/DDBJ databases">
        <authorList>
            <person name="Lu H."/>
        </authorList>
    </citation>
    <scope>NUCLEOTIDE SEQUENCE [LARGE SCALE GENOMIC DNA]</scope>
    <source>
        <strain evidence="2 3">LKC17W</strain>
    </source>
</reference>
<dbReference type="EMBL" id="JBIGHW010000008">
    <property type="protein sequence ID" value="MFG6442137.1"/>
    <property type="molecule type" value="Genomic_DNA"/>
</dbReference>
<organism evidence="2 3">
    <name type="scientific">Pelomonas margarita</name>
    <dbReference type="NCBI Taxonomy" id="3299031"/>
    <lineage>
        <taxon>Bacteria</taxon>
        <taxon>Pseudomonadati</taxon>
        <taxon>Pseudomonadota</taxon>
        <taxon>Betaproteobacteria</taxon>
        <taxon>Burkholderiales</taxon>
        <taxon>Sphaerotilaceae</taxon>
        <taxon>Roseateles</taxon>
    </lineage>
</organism>
<protein>
    <recommendedName>
        <fullName evidence="4">PBP domain-containing protein</fullName>
    </recommendedName>
</protein>
<feature type="signal peptide" evidence="1">
    <location>
        <begin position="1"/>
        <end position="21"/>
    </location>
</feature>
<proteinExistence type="predicted"/>